<protein>
    <submittedName>
        <fullName evidence="1">Uncharacterized protein</fullName>
    </submittedName>
</protein>
<accession>A0ACC0LHH1</accession>
<proteinExistence type="predicted"/>
<evidence type="ECO:0000313" key="2">
    <source>
        <dbReference type="Proteomes" id="UP001062846"/>
    </source>
</evidence>
<organism evidence="1 2">
    <name type="scientific">Rhododendron molle</name>
    <name type="common">Chinese azalea</name>
    <name type="synonym">Azalea mollis</name>
    <dbReference type="NCBI Taxonomy" id="49168"/>
    <lineage>
        <taxon>Eukaryota</taxon>
        <taxon>Viridiplantae</taxon>
        <taxon>Streptophyta</taxon>
        <taxon>Embryophyta</taxon>
        <taxon>Tracheophyta</taxon>
        <taxon>Spermatophyta</taxon>
        <taxon>Magnoliopsida</taxon>
        <taxon>eudicotyledons</taxon>
        <taxon>Gunneridae</taxon>
        <taxon>Pentapetalae</taxon>
        <taxon>asterids</taxon>
        <taxon>Ericales</taxon>
        <taxon>Ericaceae</taxon>
        <taxon>Ericoideae</taxon>
        <taxon>Rhodoreae</taxon>
        <taxon>Rhododendron</taxon>
    </lineage>
</organism>
<dbReference type="Proteomes" id="UP001062846">
    <property type="component" value="Chromosome 12"/>
</dbReference>
<gene>
    <name evidence="1" type="ORF">RHMOL_Rhmol12G0121800</name>
</gene>
<keyword evidence="2" id="KW-1185">Reference proteome</keyword>
<sequence>MTKRSKNQARKSVVRHLKVKVKKADIVHEEISLKNSNENQVVSLFMCDGSHVGMVA</sequence>
<dbReference type="EMBL" id="CM046399">
    <property type="protein sequence ID" value="KAI8528060.1"/>
    <property type="molecule type" value="Genomic_DNA"/>
</dbReference>
<reference evidence="1" key="1">
    <citation type="submission" date="2022-02" db="EMBL/GenBank/DDBJ databases">
        <title>Plant Genome Project.</title>
        <authorList>
            <person name="Zhang R.-G."/>
        </authorList>
    </citation>
    <scope>NUCLEOTIDE SEQUENCE</scope>
    <source>
        <strain evidence="1">AT1</strain>
    </source>
</reference>
<comment type="caution">
    <text evidence="1">The sequence shown here is derived from an EMBL/GenBank/DDBJ whole genome shotgun (WGS) entry which is preliminary data.</text>
</comment>
<name>A0ACC0LHH1_RHOML</name>
<evidence type="ECO:0000313" key="1">
    <source>
        <dbReference type="EMBL" id="KAI8528060.1"/>
    </source>
</evidence>